<gene>
    <name evidence="1" type="ORF">M378DRAFT_53396</name>
</gene>
<organism evidence="1 2">
    <name type="scientific">Amanita muscaria (strain Koide BX008)</name>
    <dbReference type="NCBI Taxonomy" id="946122"/>
    <lineage>
        <taxon>Eukaryota</taxon>
        <taxon>Fungi</taxon>
        <taxon>Dikarya</taxon>
        <taxon>Basidiomycota</taxon>
        <taxon>Agaricomycotina</taxon>
        <taxon>Agaricomycetes</taxon>
        <taxon>Agaricomycetidae</taxon>
        <taxon>Agaricales</taxon>
        <taxon>Pluteineae</taxon>
        <taxon>Amanitaceae</taxon>
        <taxon>Amanita</taxon>
    </lineage>
</organism>
<name>A0A0C2X1K7_AMAMK</name>
<dbReference type="OrthoDB" id="3255824at2759"/>
<keyword evidence="2" id="KW-1185">Reference proteome</keyword>
<feature type="non-terminal residue" evidence="1">
    <location>
        <position position="1"/>
    </location>
</feature>
<accession>A0A0C2X1K7</accession>
<evidence type="ECO:0000313" key="1">
    <source>
        <dbReference type="EMBL" id="KIL63021.1"/>
    </source>
</evidence>
<protein>
    <recommendedName>
        <fullName evidence="3">RNase H type-1 domain-containing protein</fullName>
    </recommendedName>
</protein>
<feature type="non-terminal residue" evidence="1">
    <location>
        <position position="127"/>
    </location>
</feature>
<dbReference type="EMBL" id="KN818263">
    <property type="protein sequence ID" value="KIL63021.1"/>
    <property type="molecule type" value="Genomic_DNA"/>
</dbReference>
<dbReference type="Proteomes" id="UP000054549">
    <property type="component" value="Unassembled WGS sequence"/>
</dbReference>
<evidence type="ECO:0008006" key="3">
    <source>
        <dbReference type="Google" id="ProtNLM"/>
    </source>
</evidence>
<proteinExistence type="predicted"/>
<evidence type="ECO:0000313" key="2">
    <source>
        <dbReference type="Proteomes" id="UP000054549"/>
    </source>
</evidence>
<dbReference type="InParanoid" id="A0A0C2X1K7"/>
<dbReference type="HOGENOM" id="CLU_1975699_0_0_1"/>
<dbReference type="AlphaFoldDB" id="A0A0C2X1K7"/>
<sequence length="127" mass="14353">ASQWGVGFVMDGSWVAWKFSDLLSLSAGAQIDINWAEMLAVEVGLWTVVHWVYVTLQKEGECFNSVEVLVRCDNAGVVKAIERRHASFQPQQEILRRIIDMVDEYDIELAVKWVPSMDNLADNPSRG</sequence>
<reference evidence="1 2" key="1">
    <citation type="submission" date="2014-04" db="EMBL/GenBank/DDBJ databases">
        <title>Evolutionary Origins and Diversification of the Mycorrhizal Mutualists.</title>
        <authorList>
            <consortium name="DOE Joint Genome Institute"/>
            <consortium name="Mycorrhizal Genomics Consortium"/>
            <person name="Kohler A."/>
            <person name="Kuo A."/>
            <person name="Nagy L.G."/>
            <person name="Floudas D."/>
            <person name="Copeland A."/>
            <person name="Barry K.W."/>
            <person name="Cichocki N."/>
            <person name="Veneault-Fourrey C."/>
            <person name="LaButti K."/>
            <person name="Lindquist E.A."/>
            <person name="Lipzen A."/>
            <person name="Lundell T."/>
            <person name="Morin E."/>
            <person name="Murat C."/>
            <person name="Riley R."/>
            <person name="Ohm R."/>
            <person name="Sun H."/>
            <person name="Tunlid A."/>
            <person name="Henrissat B."/>
            <person name="Grigoriev I.V."/>
            <person name="Hibbett D.S."/>
            <person name="Martin F."/>
        </authorList>
    </citation>
    <scope>NUCLEOTIDE SEQUENCE [LARGE SCALE GENOMIC DNA]</scope>
    <source>
        <strain evidence="1 2">Koide BX008</strain>
    </source>
</reference>